<organism evidence="1">
    <name type="scientific">Tanacetum cinerariifolium</name>
    <name type="common">Dalmatian daisy</name>
    <name type="synonym">Chrysanthemum cinerariifolium</name>
    <dbReference type="NCBI Taxonomy" id="118510"/>
    <lineage>
        <taxon>Eukaryota</taxon>
        <taxon>Viridiplantae</taxon>
        <taxon>Streptophyta</taxon>
        <taxon>Embryophyta</taxon>
        <taxon>Tracheophyta</taxon>
        <taxon>Spermatophyta</taxon>
        <taxon>Magnoliopsida</taxon>
        <taxon>eudicotyledons</taxon>
        <taxon>Gunneridae</taxon>
        <taxon>Pentapetalae</taxon>
        <taxon>asterids</taxon>
        <taxon>campanulids</taxon>
        <taxon>Asterales</taxon>
        <taxon>Asteraceae</taxon>
        <taxon>Asteroideae</taxon>
        <taxon>Anthemideae</taxon>
        <taxon>Anthemidinae</taxon>
        <taxon>Tanacetum</taxon>
    </lineage>
</organism>
<sequence>MEEDILFLERLLCEDPSPPLLMNLNQAKSSIKEPEHSFSMGYEHFSTTLVTKFDEVSESSIKNLVPIPRECEVTTDNGSESNEPVKDDSLVFTTFLNPLFNKDDVASNDEDVPIDESKVFSNLLFD</sequence>
<accession>A0A699QXS4</accession>
<dbReference type="EMBL" id="BKCJ011067189">
    <property type="protein sequence ID" value="GFC78743.1"/>
    <property type="molecule type" value="Genomic_DNA"/>
</dbReference>
<protein>
    <submittedName>
        <fullName evidence="1">Uncharacterized protein</fullName>
    </submittedName>
</protein>
<comment type="caution">
    <text evidence="1">The sequence shown here is derived from an EMBL/GenBank/DDBJ whole genome shotgun (WGS) entry which is preliminary data.</text>
</comment>
<name>A0A699QXS4_TANCI</name>
<reference evidence="1" key="1">
    <citation type="journal article" date="2019" name="Sci. Rep.">
        <title>Draft genome of Tanacetum cinerariifolium, the natural source of mosquito coil.</title>
        <authorList>
            <person name="Yamashiro T."/>
            <person name="Shiraishi A."/>
            <person name="Satake H."/>
            <person name="Nakayama K."/>
        </authorList>
    </citation>
    <scope>NUCLEOTIDE SEQUENCE</scope>
</reference>
<dbReference type="AlphaFoldDB" id="A0A699QXS4"/>
<gene>
    <name evidence="1" type="ORF">Tci_850713</name>
</gene>
<proteinExistence type="predicted"/>
<evidence type="ECO:0000313" key="1">
    <source>
        <dbReference type="EMBL" id="GFC78743.1"/>
    </source>
</evidence>
<feature type="non-terminal residue" evidence="1">
    <location>
        <position position="126"/>
    </location>
</feature>